<dbReference type="InterPro" id="IPR012349">
    <property type="entry name" value="Split_barrel_FMN-bd"/>
</dbReference>
<dbReference type="InterPro" id="IPR019965">
    <property type="entry name" value="PPOX_F420-dep_Rv2061_put"/>
</dbReference>
<keyword evidence="1 3" id="KW-0560">Oxidoreductase</keyword>
<protein>
    <submittedName>
        <fullName evidence="3">PPOX class F420-dependent oxidoreductase</fullName>
        <ecNumber evidence="3">1.-.-.-</ecNumber>
    </submittedName>
</protein>
<evidence type="ECO:0000313" key="4">
    <source>
        <dbReference type="Proteomes" id="UP001556631"/>
    </source>
</evidence>
<dbReference type="SUPFAM" id="SSF50475">
    <property type="entry name" value="FMN-binding split barrel"/>
    <property type="match status" value="1"/>
</dbReference>
<evidence type="ECO:0000256" key="1">
    <source>
        <dbReference type="ARBA" id="ARBA00023002"/>
    </source>
</evidence>
<dbReference type="Proteomes" id="UP001556631">
    <property type="component" value="Unassembled WGS sequence"/>
</dbReference>
<sequence length="129" mass="14088">MDIADSTCVALTTYRRNGAAVTAPVWITRLDDGRVGFYTSMGSGKTKRLKRDPRVTLQPCGWSGKLKPGSLPVTGTAELHQADPLHEEVLAKIQKKYGLLARFARLTGGLMMRRQGLGYADSAVVIRLD</sequence>
<organism evidence="3 4">
    <name type="scientific">Nocardioides eburneus</name>
    <dbReference type="NCBI Taxonomy" id="3231482"/>
    <lineage>
        <taxon>Bacteria</taxon>
        <taxon>Bacillati</taxon>
        <taxon>Actinomycetota</taxon>
        <taxon>Actinomycetes</taxon>
        <taxon>Propionibacteriales</taxon>
        <taxon>Nocardioidaceae</taxon>
        <taxon>Nocardioides</taxon>
    </lineage>
</organism>
<comment type="caution">
    <text evidence="3">The sequence shown here is derived from an EMBL/GenBank/DDBJ whole genome shotgun (WGS) entry which is preliminary data.</text>
</comment>
<dbReference type="InterPro" id="IPR011576">
    <property type="entry name" value="Pyridox_Oxase_N"/>
</dbReference>
<dbReference type="NCBIfam" id="TIGR03666">
    <property type="entry name" value="Rv2061_F420"/>
    <property type="match status" value="1"/>
</dbReference>
<dbReference type="GO" id="GO:0016491">
    <property type="term" value="F:oxidoreductase activity"/>
    <property type="evidence" value="ECO:0007669"/>
    <property type="project" value="UniProtKB-KW"/>
</dbReference>
<evidence type="ECO:0000313" key="3">
    <source>
        <dbReference type="EMBL" id="MEX0426530.1"/>
    </source>
</evidence>
<dbReference type="EC" id="1.-.-.-" evidence="3"/>
<keyword evidence="4" id="KW-1185">Reference proteome</keyword>
<name>A0ABV3SUA5_9ACTN</name>
<evidence type="ECO:0000259" key="2">
    <source>
        <dbReference type="Pfam" id="PF01243"/>
    </source>
</evidence>
<dbReference type="PANTHER" id="PTHR35176">
    <property type="entry name" value="HEME OXYGENASE HI_0854-RELATED"/>
    <property type="match status" value="1"/>
</dbReference>
<dbReference type="EMBL" id="JBFPJR010000003">
    <property type="protein sequence ID" value="MEX0426530.1"/>
    <property type="molecule type" value="Genomic_DNA"/>
</dbReference>
<proteinExistence type="predicted"/>
<dbReference type="PANTHER" id="PTHR35176:SF11">
    <property type="entry name" value="PYRIDOXAMINE 5'-PHOSPHATE OXIDASE FAMILY PROTEIN"/>
    <property type="match status" value="1"/>
</dbReference>
<dbReference type="Gene3D" id="2.30.110.10">
    <property type="entry name" value="Electron Transport, Fmn-binding Protein, Chain A"/>
    <property type="match status" value="1"/>
</dbReference>
<gene>
    <name evidence="3" type="ORF">AB3X52_02785</name>
</gene>
<reference evidence="3 4" key="1">
    <citation type="submission" date="2024-07" db="EMBL/GenBank/DDBJ databases">
        <authorList>
            <person name="Lee S."/>
            <person name="Kang M."/>
        </authorList>
    </citation>
    <scope>NUCLEOTIDE SEQUENCE [LARGE SCALE GENOMIC DNA]</scope>
    <source>
        <strain evidence="3 4">DS6</strain>
    </source>
</reference>
<dbReference type="InterPro" id="IPR052019">
    <property type="entry name" value="F420H2_bilvrd_red/Heme_oxyg"/>
</dbReference>
<accession>A0ABV3SUA5</accession>
<dbReference type="Pfam" id="PF01243">
    <property type="entry name" value="PNPOx_N"/>
    <property type="match status" value="1"/>
</dbReference>
<dbReference type="RefSeq" id="WP_367991251.1">
    <property type="nucleotide sequence ID" value="NZ_JBFPJR010000003.1"/>
</dbReference>
<feature type="domain" description="Pyridoxamine 5'-phosphate oxidase N-terminal" evidence="2">
    <location>
        <begin position="3"/>
        <end position="98"/>
    </location>
</feature>